<comment type="subcellular location">
    <subcellularLocation>
        <location evidence="5">Cell membrane</location>
        <topology evidence="5">Peripheral membrane protein</topology>
        <orientation evidence="5">Cytoplasmic side</orientation>
    </subcellularLocation>
    <text evidence="5">Localizes to the Z ring in an FtsZ-dependent manner. Targeted to the membrane through a conserved C-terminal amphipathic helix.</text>
</comment>
<evidence type="ECO:0000256" key="5">
    <source>
        <dbReference type="HAMAP-Rule" id="MF_02033"/>
    </source>
</evidence>
<dbReference type="CDD" id="cd24048">
    <property type="entry name" value="ASKHA_NBD_FtsA"/>
    <property type="match status" value="1"/>
</dbReference>
<evidence type="ECO:0000256" key="4">
    <source>
        <dbReference type="ARBA" id="ARBA00023306"/>
    </source>
</evidence>
<dbReference type="RefSeq" id="WP_323574198.1">
    <property type="nucleotide sequence ID" value="NZ_JAYGJQ010000001.1"/>
</dbReference>
<evidence type="ECO:0000256" key="3">
    <source>
        <dbReference type="ARBA" id="ARBA00023136"/>
    </source>
</evidence>
<dbReference type="InterPro" id="IPR003494">
    <property type="entry name" value="SHS2_FtsA"/>
</dbReference>
<dbReference type="InterPro" id="IPR050696">
    <property type="entry name" value="FtsA/MreB"/>
</dbReference>
<feature type="compositionally biased region" description="Polar residues" evidence="7">
    <location>
        <begin position="385"/>
        <end position="395"/>
    </location>
</feature>
<dbReference type="InterPro" id="IPR020823">
    <property type="entry name" value="Cell_div_FtsA"/>
</dbReference>
<dbReference type="Gene3D" id="3.30.1490.110">
    <property type="match status" value="1"/>
</dbReference>
<comment type="subunit">
    <text evidence="5">Self-interacts. Interacts with FtsZ.</text>
</comment>
<dbReference type="PANTHER" id="PTHR32432">
    <property type="entry name" value="CELL DIVISION PROTEIN FTSA-RELATED"/>
    <property type="match status" value="1"/>
</dbReference>
<dbReference type="SMART" id="SM00842">
    <property type="entry name" value="FtsA"/>
    <property type="match status" value="1"/>
</dbReference>
<dbReference type="NCBIfam" id="TIGR01174">
    <property type="entry name" value="ftsA"/>
    <property type="match status" value="1"/>
</dbReference>
<organism evidence="9 10">
    <name type="scientific">Bacteriovorax antarcticus</name>
    <dbReference type="NCBI Taxonomy" id="3088717"/>
    <lineage>
        <taxon>Bacteria</taxon>
        <taxon>Pseudomonadati</taxon>
        <taxon>Bdellovibrionota</taxon>
        <taxon>Bacteriovoracia</taxon>
        <taxon>Bacteriovoracales</taxon>
        <taxon>Bacteriovoracaceae</taxon>
        <taxon>Bacteriovorax</taxon>
    </lineage>
</organism>
<proteinExistence type="inferred from homology"/>
<evidence type="ECO:0000313" key="9">
    <source>
        <dbReference type="EMBL" id="MEA9354720.1"/>
    </source>
</evidence>
<dbReference type="Pfam" id="PF02491">
    <property type="entry name" value="SHS2_FTSA"/>
    <property type="match status" value="1"/>
</dbReference>
<evidence type="ECO:0000313" key="10">
    <source>
        <dbReference type="Proteomes" id="UP001302274"/>
    </source>
</evidence>
<keyword evidence="1 5" id="KW-1003">Cell membrane</keyword>
<protein>
    <recommendedName>
        <fullName evidence="5 6">Cell division protein FtsA</fullName>
    </recommendedName>
</protein>
<dbReference type="InterPro" id="IPR043129">
    <property type="entry name" value="ATPase_NBD"/>
</dbReference>
<dbReference type="PIRSF" id="PIRSF003101">
    <property type="entry name" value="FtsA"/>
    <property type="match status" value="1"/>
</dbReference>
<evidence type="ECO:0000256" key="1">
    <source>
        <dbReference type="ARBA" id="ARBA00022475"/>
    </source>
</evidence>
<dbReference type="Pfam" id="PF14450">
    <property type="entry name" value="FtsA"/>
    <property type="match status" value="1"/>
</dbReference>
<dbReference type="EMBL" id="JAYGJQ010000001">
    <property type="protein sequence ID" value="MEA9354720.1"/>
    <property type="molecule type" value="Genomic_DNA"/>
</dbReference>
<dbReference type="Gene3D" id="3.30.420.40">
    <property type="match status" value="2"/>
</dbReference>
<evidence type="ECO:0000256" key="2">
    <source>
        <dbReference type="ARBA" id="ARBA00022618"/>
    </source>
</evidence>
<keyword evidence="10" id="KW-1185">Reference proteome</keyword>
<accession>A0ABU5VST5</accession>
<dbReference type="HAMAP" id="MF_02033">
    <property type="entry name" value="FtsA"/>
    <property type="match status" value="1"/>
</dbReference>
<evidence type="ECO:0000256" key="7">
    <source>
        <dbReference type="SAM" id="MobiDB-lite"/>
    </source>
</evidence>
<feature type="domain" description="SHS2" evidence="8">
    <location>
        <begin position="7"/>
        <end position="193"/>
    </location>
</feature>
<comment type="function">
    <text evidence="5 6">Cell division protein that is involved in the assembly of the Z ring. May serve as a membrane anchor for the Z ring.</text>
</comment>
<comment type="similarity">
    <text evidence="5 6">Belongs to the FtsA/MreB family.</text>
</comment>
<sequence>MNDKNIIVGLDVGTTKVCTIVGLQHPNQELEIIGIGTHPSYGLKKGSVVNIDKTVRSIQNSLEEARLMAGVNITSATIGIAGSHIYSFNSSGVVAIKGKEITQDDVDRVLEAAKAVVIPSDRDILHVIPQEFRVDNTTGIKNPIGMCGVRLEAHVHIVTGSIPLIQNLVKCVEQTGIDAEHVTLQPLASSEAVLSYEEKELGVVLVDIGGGTTDIAVWKEGSLVHSQIIPIGGNHFTNDLAVALKIPHNEAERIKINHGSVLAEQLNQSAHITVQGLSGTKPREVQLSVVAEVLGARAEELFDVVRAMVEDKKLMNDVSGGFVLTGGGALIKGMPELGEYILMRSCKIGFPIPFGGMTNIMQNPKYSTVLGLLLEASKRKPYVHTQGQSTSNHRVTFSKEKESTPESNNDLIGKLSESLKSVFKEIF</sequence>
<dbReference type="Proteomes" id="UP001302274">
    <property type="component" value="Unassembled WGS sequence"/>
</dbReference>
<keyword evidence="4 5" id="KW-0131">Cell cycle</keyword>
<feature type="region of interest" description="Disordered" evidence="7">
    <location>
        <begin position="383"/>
        <end position="410"/>
    </location>
</feature>
<name>A0ABU5VST5_9BACT</name>
<dbReference type="PANTHER" id="PTHR32432:SF4">
    <property type="entry name" value="CELL DIVISION PROTEIN FTSA"/>
    <property type="match status" value="1"/>
</dbReference>
<dbReference type="SUPFAM" id="SSF53067">
    <property type="entry name" value="Actin-like ATPase domain"/>
    <property type="match status" value="2"/>
</dbReference>
<reference evidence="9 10" key="1">
    <citation type="submission" date="2023-11" db="EMBL/GenBank/DDBJ databases">
        <title>A Novel Polar Bacteriovorax (B. antarcticus) Isolated from the Biocrust in Antarctica.</title>
        <authorList>
            <person name="Mun W."/>
            <person name="Choi S.Y."/>
            <person name="Mitchell R.J."/>
        </authorList>
    </citation>
    <scope>NUCLEOTIDE SEQUENCE [LARGE SCALE GENOMIC DNA]</scope>
    <source>
        <strain evidence="9 10">PP10</strain>
    </source>
</reference>
<evidence type="ECO:0000256" key="6">
    <source>
        <dbReference type="PIRNR" id="PIRNR003101"/>
    </source>
</evidence>
<dbReference type="GO" id="GO:0051301">
    <property type="term" value="P:cell division"/>
    <property type="evidence" value="ECO:0007669"/>
    <property type="project" value="UniProtKB-KW"/>
</dbReference>
<gene>
    <name evidence="5 9" type="primary">ftsA</name>
    <name evidence="9" type="ORF">SHI21_00790</name>
</gene>
<keyword evidence="3 5" id="KW-0472">Membrane</keyword>
<comment type="caution">
    <text evidence="9">The sequence shown here is derived from an EMBL/GenBank/DDBJ whole genome shotgun (WGS) entry which is preliminary data.</text>
</comment>
<keyword evidence="2 5" id="KW-0132">Cell division</keyword>
<evidence type="ECO:0000259" key="8">
    <source>
        <dbReference type="SMART" id="SM00842"/>
    </source>
</evidence>